<protein>
    <submittedName>
        <fullName evidence="3">Uncharacterized protein</fullName>
    </submittedName>
</protein>
<dbReference type="Proteomes" id="UP000887566">
    <property type="component" value="Unplaced"/>
</dbReference>
<dbReference type="WBParaSite" id="PSAMB.scaffold4043size15896.g23278.t1">
    <property type="protein sequence ID" value="PSAMB.scaffold4043size15896.g23278.t1"/>
    <property type="gene ID" value="PSAMB.scaffold4043size15896.g23278"/>
</dbReference>
<evidence type="ECO:0000256" key="1">
    <source>
        <dbReference type="SAM" id="MobiDB-lite"/>
    </source>
</evidence>
<keyword evidence="2" id="KW-1185">Reference proteome</keyword>
<reference evidence="3" key="1">
    <citation type="submission" date="2022-11" db="UniProtKB">
        <authorList>
            <consortium name="WormBaseParasite"/>
        </authorList>
    </citation>
    <scope>IDENTIFICATION</scope>
</reference>
<dbReference type="AlphaFoldDB" id="A0A914WHQ5"/>
<feature type="region of interest" description="Disordered" evidence="1">
    <location>
        <begin position="1"/>
        <end position="43"/>
    </location>
</feature>
<proteinExistence type="predicted"/>
<evidence type="ECO:0000313" key="2">
    <source>
        <dbReference type="Proteomes" id="UP000887566"/>
    </source>
</evidence>
<sequence length="93" mass="10220">MNEGAVIDDSNNTVEANEDMDIDDVHGDANNCGRTSDEMEVSDENGHYNSHVEAMEIDCNDNTNVEAYEEMDVDDGDDPLSVLVIFVLVLPIV</sequence>
<name>A0A914WHQ5_9BILA</name>
<evidence type="ECO:0000313" key="3">
    <source>
        <dbReference type="WBParaSite" id="PSAMB.scaffold4043size15896.g23278.t1"/>
    </source>
</evidence>
<accession>A0A914WHQ5</accession>
<organism evidence="2 3">
    <name type="scientific">Plectus sambesii</name>
    <dbReference type="NCBI Taxonomy" id="2011161"/>
    <lineage>
        <taxon>Eukaryota</taxon>
        <taxon>Metazoa</taxon>
        <taxon>Ecdysozoa</taxon>
        <taxon>Nematoda</taxon>
        <taxon>Chromadorea</taxon>
        <taxon>Plectida</taxon>
        <taxon>Plectina</taxon>
        <taxon>Plectoidea</taxon>
        <taxon>Plectidae</taxon>
        <taxon>Plectus</taxon>
    </lineage>
</organism>